<evidence type="ECO:0000313" key="16">
    <source>
        <dbReference type="Ensembl" id="ENSXCOP00000017414.1"/>
    </source>
</evidence>
<evidence type="ECO:0000256" key="1">
    <source>
        <dbReference type="ARBA" id="ARBA00004651"/>
    </source>
</evidence>
<evidence type="ECO:0000256" key="8">
    <source>
        <dbReference type="ARBA" id="ARBA00023136"/>
    </source>
</evidence>
<sequence>MSFLIFKVMNVSQVSYFTLSAYFDIGLFKYVVFLVIMCVYMFIIGSNVLLIAVICVNRSLHEPMFLFLCSLFVNQLVNLLVHSVSVPLCFLQIFCLYMYVNVEFYNLAVMSYDRYLAICHPLHYSTQMSLSMVVKLVVLSWCLPFVVIVGMIWLNVSSALCGDVIDRVFCNNYYIALLSCIGATASNVYGLVYTFSVLFSLAALILYTYVKILQVCFSGSKETRQKAVSTCTPHLVSLINFSFGSFFAVLQSRFDMSRVPNVIRIILSLYFVTCQPLLNPLLYGLKLNKIQITCRTLFFGRK</sequence>
<keyword evidence="12 13" id="KW-0807">Transducer</keyword>
<keyword evidence="3 14" id="KW-0716">Sensory transduction</keyword>
<dbReference type="PANTHER" id="PTHR26451">
    <property type="entry name" value="G_PROTEIN_RECEP_F1_2 DOMAIN-CONTAINING PROTEIN"/>
    <property type="match status" value="1"/>
</dbReference>
<reference evidence="16" key="1">
    <citation type="submission" date="2025-08" db="UniProtKB">
        <authorList>
            <consortium name="Ensembl"/>
        </authorList>
    </citation>
    <scope>IDENTIFICATION</scope>
</reference>
<evidence type="ECO:0000256" key="12">
    <source>
        <dbReference type="ARBA" id="ARBA00023224"/>
    </source>
</evidence>
<feature type="transmembrane region" description="Helical" evidence="14">
    <location>
        <begin position="30"/>
        <end position="56"/>
    </location>
</feature>
<keyword evidence="10 13" id="KW-0675">Receptor</keyword>
<keyword evidence="9" id="KW-1015">Disulfide bond</keyword>
<dbReference type="GO" id="GO:0004930">
    <property type="term" value="F:G protein-coupled receptor activity"/>
    <property type="evidence" value="ECO:0007669"/>
    <property type="project" value="UniProtKB-KW"/>
</dbReference>
<dbReference type="Ensembl" id="ENSXCOT00000017635.1">
    <property type="protein sequence ID" value="ENSXCOP00000017414.1"/>
    <property type="gene ID" value="ENSXCOG00000013130.1"/>
</dbReference>
<evidence type="ECO:0000256" key="11">
    <source>
        <dbReference type="ARBA" id="ARBA00023180"/>
    </source>
</evidence>
<dbReference type="FunFam" id="1.20.1070.10:FF:000024">
    <property type="entry name" value="Olfactory receptor"/>
    <property type="match status" value="1"/>
</dbReference>
<reference evidence="16" key="2">
    <citation type="submission" date="2025-09" db="UniProtKB">
        <authorList>
            <consortium name="Ensembl"/>
        </authorList>
    </citation>
    <scope>IDENTIFICATION</scope>
</reference>
<feature type="transmembrane region" description="Helical" evidence="14">
    <location>
        <begin position="191"/>
        <end position="210"/>
    </location>
</feature>
<keyword evidence="8 14" id="KW-0472">Membrane</keyword>
<keyword evidence="7 13" id="KW-0297">G-protein coupled receptor</keyword>
<dbReference type="InterPro" id="IPR000725">
    <property type="entry name" value="Olfact_rcpt"/>
</dbReference>
<dbReference type="PROSITE" id="PS50262">
    <property type="entry name" value="G_PROTEIN_RECEP_F1_2"/>
    <property type="match status" value="1"/>
</dbReference>
<keyword evidence="5 14" id="KW-0552">Olfaction</keyword>
<evidence type="ECO:0000256" key="3">
    <source>
        <dbReference type="ARBA" id="ARBA00022606"/>
    </source>
</evidence>
<dbReference type="Proteomes" id="UP000261380">
    <property type="component" value="Unplaced"/>
</dbReference>
<dbReference type="Gene3D" id="1.20.1070.10">
    <property type="entry name" value="Rhodopsin 7-helix transmembrane proteins"/>
    <property type="match status" value="1"/>
</dbReference>
<accession>A0A3B5MCJ2</accession>
<dbReference type="AlphaFoldDB" id="A0A3B5MCJ2"/>
<evidence type="ECO:0000256" key="10">
    <source>
        <dbReference type="ARBA" id="ARBA00023170"/>
    </source>
</evidence>
<comment type="subcellular location">
    <subcellularLocation>
        <location evidence="1 14">Cell membrane</location>
        <topology evidence="1 14">Multi-pass membrane protein</topology>
    </subcellularLocation>
</comment>
<keyword evidence="17" id="KW-1185">Reference proteome</keyword>
<evidence type="ECO:0000256" key="5">
    <source>
        <dbReference type="ARBA" id="ARBA00022725"/>
    </source>
</evidence>
<keyword evidence="4 13" id="KW-0812">Transmembrane</keyword>
<feature type="transmembrane region" description="Helical" evidence="14">
    <location>
        <begin position="231"/>
        <end position="250"/>
    </location>
</feature>
<keyword evidence="2 14" id="KW-1003">Cell membrane</keyword>
<protein>
    <recommendedName>
        <fullName evidence="14">Olfactory receptor</fullName>
    </recommendedName>
</protein>
<evidence type="ECO:0000259" key="15">
    <source>
        <dbReference type="PROSITE" id="PS50262"/>
    </source>
</evidence>
<proteinExistence type="inferred from homology"/>
<dbReference type="PRINTS" id="PR00237">
    <property type="entry name" value="GPCRRHODOPSN"/>
</dbReference>
<evidence type="ECO:0000256" key="7">
    <source>
        <dbReference type="ARBA" id="ARBA00023040"/>
    </source>
</evidence>
<dbReference type="GO" id="GO:0004984">
    <property type="term" value="F:olfactory receptor activity"/>
    <property type="evidence" value="ECO:0007669"/>
    <property type="project" value="InterPro"/>
</dbReference>
<dbReference type="PRINTS" id="PR00245">
    <property type="entry name" value="OLFACTORYR"/>
</dbReference>
<keyword evidence="11" id="KW-0325">Glycoprotein</keyword>
<evidence type="ECO:0000256" key="13">
    <source>
        <dbReference type="RuleBase" id="RU000688"/>
    </source>
</evidence>
<name>A0A3B5MCJ2_9TELE</name>
<evidence type="ECO:0000256" key="2">
    <source>
        <dbReference type="ARBA" id="ARBA00022475"/>
    </source>
</evidence>
<evidence type="ECO:0000256" key="4">
    <source>
        <dbReference type="ARBA" id="ARBA00022692"/>
    </source>
</evidence>
<dbReference type="InterPro" id="IPR017452">
    <property type="entry name" value="GPCR_Rhodpsn_7TM"/>
</dbReference>
<evidence type="ECO:0000256" key="14">
    <source>
        <dbReference type="RuleBase" id="RU363047"/>
    </source>
</evidence>
<dbReference type="SUPFAM" id="SSF81321">
    <property type="entry name" value="Family A G protein-coupled receptor-like"/>
    <property type="match status" value="1"/>
</dbReference>
<feature type="domain" description="G-protein coupled receptors family 1 profile" evidence="15">
    <location>
        <begin position="46"/>
        <end position="283"/>
    </location>
</feature>
<dbReference type="GeneTree" id="ENSGT00950000183048"/>
<dbReference type="GO" id="GO:0005549">
    <property type="term" value="F:odorant binding"/>
    <property type="evidence" value="ECO:0007669"/>
    <property type="project" value="TreeGrafter"/>
</dbReference>
<comment type="similarity">
    <text evidence="13">Belongs to the G-protein coupled receptor 1 family.</text>
</comment>
<dbReference type="InterPro" id="IPR052921">
    <property type="entry name" value="GPCR1_Superfamily_Member"/>
</dbReference>
<evidence type="ECO:0000313" key="17">
    <source>
        <dbReference type="Proteomes" id="UP000261380"/>
    </source>
</evidence>
<feature type="transmembrane region" description="Helical" evidence="14">
    <location>
        <begin position="262"/>
        <end position="285"/>
    </location>
</feature>
<feature type="transmembrane region" description="Helical" evidence="14">
    <location>
        <begin position="132"/>
        <end position="156"/>
    </location>
</feature>
<dbReference type="GO" id="GO:0005886">
    <property type="term" value="C:plasma membrane"/>
    <property type="evidence" value="ECO:0007669"/>
    <property type="project" value="UniProtKB-SubCell"/>
</dbReference>
<dbReference type="PANTHER" id="PTHR26451:SF885">
    <property type="entry name" value="OLFACTORY RECEPTOR"/>
    <property type="match status" value="1"/>
</dbReference>
<dbReference type="InterPro" id="IPR000276">
    <property type="entry name" value="GPCR_Rhodpsn"/>
</dbReference>
<organism evidence="16 17">
    <name type="scientific">Xiphophorus couchianus</name>
    <name type="common">Monterrey platyfish</name>
    <dbReference type="NCBI Taxonomy" id="32473"/>
    <lineage>
        <taxon>Eukaryota</taxon>
        <taxon>Metazoa</taxon>
        <taxon>Chordata</taxon>
        <taxon>Craniata</taxon>
        <taxon>Vertebrata</taxon>
        <taxon>Euteleostomi</taxon>
        <taxon>Actinopterygii</taxon>
        <taxon>Neopterygii</taxon>
        <taxon>Teleostei</taxon>
        <taxon>Neoteleostei</taxon>
        <taxon>Acanthomorphata</taxon>
        <taxon>Ovalentaria</taxon>
        <taxon>Atherinomorphae</taxon>
        <taxon>Cyprinodontiformes</taxon>
        <taxon>Poeciliidae</taxon>
        <taxon>Poeciliinae</taxon>
        <taxon>Xiphophorus</taxon>
    </lineage>
</organism>
<evidence type="ECO:0000256" key="9">
    <source>
        <dbReference type="ARBA" id="ARBA00023157"/>
    </source>
</evidence>
<evidence type="ECO:0000256" key="6">
    <source>
        <dbReference type="ARBA" id="ARBA00022989"/>
    </source>
</evidence>
<keyword evidence="6 14" id="KW-1133">Transmembrane helix</keyword>
<dbReference type="PROSITE" id="PS00237">
    <property type="entry name" value="G_PROTEIN_RECEP_F1_1"/>
    <property type="match status" value="1"/>
</dbReference>
<dbReference type="Pfam" id="PF13853">
    <property type="entry name" value="7tm_4"/>
    <property type="match status" value="1"/>
</dbReference>